<gene>
    <name evidence="1" type="ORF">HYDPIDRAFT_33165</name>
</gene>
<dbReference type="AlphaFoldDB" id="A0A0C9W9E0"/>
<evidence type="ECO:0008006" key="3">
    <source>
        <dbReference type="Google" id="ProtNLM"/>
    </source>
</evidence>
<dbReference type="InterPro" id="IPR009960">
    <property type="entry name" value="Fruit_body_lectin_fun"/>
</dbReference>
<organism evidence="1 2">
    <name type="scientific">Hydnomerulius pinastri MD-312</name>
    <dbReference type="NCBI Taxonomy" id="994086"/>
    <lineage>
        <taxon>Eukaryota</taxon>
        <taxon>Fungi</taxon>
        <taxon>Dikarya</taxon>
        <taxon>Basidiomycota</taxon>
        <taxon>Agaricomycotina</taxon>
        <taxon>Agaricomycetes</taxon>
        <taxon>Agaricomycetidae</taxon>
        <taxon>Boletales</taxon>
        <taxon>Boletales incertae sedis</taxon>
        <taxon>Leucogyrophana</taxon>
    </lineage>
</organism>
<dbReference type="Pfam" id="PF07367">
    <property type="entry name" value="FB_lectin"/>
    <property type="match status" value="1"/>
</dbReference>
<proteinExistence type="predicted"/>
<reference evidence="1 2" key="1">
    <citation type="submission" date="2014-04" db="EMBL/GenBank/DDBJ databases">
        <title>Evolutionary Origins and Diversification of the Mycorrhizal Mutualists.</title>
        <authorList>
            <consortium name="DOE Joint Genome Institute"/>
            <consortium name="Mycorrhizal Genomics Consortium"/>
            <person name="Kohler A."/>
            <person name="Kuo A."/>
            <person name="Nagy L.G."/>
            <person name="Floudas D."/>
            <person name="Copeland A."/>
            <person name="Barry K.W."/>
            <person name="Cichocki N."/>
            <person name="Veneault-Fourrey C."/>
            <person name="LaButti K."/>
            <person name="Lindquist E.A."/>
            <person name="Lipzen A."/>
            <person name="Lundell T."/>
            <person name="Morin E."/>
            <person name="Murat C."/>
            <person name="Riley R."/>
            <person name="Ohm R."/>
            <person name="Sun H."/>
            <person name="Tunlid A."/>
            <person name="Henrissat B."/>
            <person name="Grigoriev I.V."/>
            <person name="Hibbett D.S."/>
            <person name="Martin F."/>
        </authorList>
    </citation>
    <scope>NUCLEOTIDE SEQUENCE [LARGE SCALE GENOMIC DNA]</scope>
    <source>
        <strain evidence="1 2">MD-312</strain>
    </source>
</reference>
<dbReference type="OrthoDB" id="4791458at2759"/>
<dbReference type="SUPFAM" id="SSF63724">
    <property type="entry name" value="Cytolysin/lectin"/>
    <property type="match status" value="1"/>
</dbReference>
<evidence type="ECO:0000313" key="2">
    <source>
        <dbReference type="Proteomes" id="UP000053820"/>
    </source>
</evidence>
<accession>A0A0C9W9E0</accession>
<dbReference type="EMBL" id="KN839887">
    <property type="protein sequence ID" value="KIJ59477.1"/>
    <property type="molecule type" value="Genomic_DNA"/>
</dbReference>
<name>A0A0C9W9E0_9AGAM</name>
<sequence length="191" mass="20895">MTGWNLYAVTSRMNEGAAASAALYNVLQVLPSKQYSTSNPQLHLHKTSNMSYTINCRVYQMNPARGFFDLVEKTVFNYANGGTWSMSNGAHLLTMGGSGTSGTLRFMSDKGERAIIAVGVHNNKRWCDVVTGLEASATGVLINPEYYNGKRDFAREKQLADYSVTSAAGTKYEVKYTVADGNHLQCNILIG</sequence>
<evidence type="ECO:0000313" key="1">
    <source>
        <dbReference type="EMBL" id="KIJ59477.1"/>
    </source>
</evidence>
<dbReference type="Gene3D" id="2.60.270.20">
    <property type="entry name" value="Cytolysin/lectin"/>
    <property type="match status" value="1"/>
</dbReference>
<dbReference type="InterPro" id="IPR015926">
    <property type="entry name" value="Cytolysin/lectin"/>
</dbReference>
<protein>
    <recommendedName>
        <fullName evidence="3">Lectin</fullName>
    </recommendedName>
</protein>
<dbReference type="HOGENOM" id="CLU_122482_0_0_1"/>
<keyword evidence="2" id="KW-1185">Reference proteome</keyword>
<dbReference type="Proteomes" id="UP000053820">
    <property type="component" value="Unassembled WGS sequence"/>
</dbReference>